<feature type="compositionally biased region" description="Polar residues" evidence="2">
    <location>
        <begin position="77"/>
        <end position="91"/>
    </location>
</feature>
<feature type="region of interest" description="Disordered" evidence="2">
    <location>
        <begin position="77"/>
        <end position="151"/>
    </location>
</feature>
<evidence type="ECO:0000313" key="3">
    <source>
        <dbReference type="EMBL" id="KAA1109736.1"/>
    </source>
</evidence>
<proteinExistence type="predicted"/>
<comment type="caution">
    <text evidence="3">The sequence shown here is derived from an EMBL/GenBank/DDBJ whole genome shotgun (WGS) entry which is preliminary data.</text>
</comment>
<feature type="compositionally biased region" description="Low complexity" evidence="2">
    <location>
        <begin position="122"/>
        <end position="137"/>
    </location>
</feature>
<feature type="compositionally biased region" description="Acidic residues" evidence="2">
    <location>
        <begin position="517"/>
        <end position="583"/>
    </location>
</feature>
<feature type="coiled-coil region" evidence="1">
    <location>
        <begin position="15"/>
        <end position="57"/>
    </location>
</feature>
<evidence type="ECO:0000256" key="2">
    <source>
        <dbReference type="SAM" id="MobiDB-lite"/>
    </source>
</evidence>
<dbReference type="AlphaFoldDB" id="A0A5B0Q8Z1"/>
<evidence type="ECO:0000256" key="1">
    <source>
        <dbReference type="SAM" id="Coils"/>
    </source>
</evidence>
<organism evidence="3 4">
    <name type="scientific">Puccinia graminis f. sp. tritici</name>
    <dbReference type="NCBI Taxonomy" id="56615"/>
    <lineage>
        <taxon>Eukaryota</taxon>
        <taxon>Fungi</taxon>
        <taxon>Dikarya</taxon>
        <taxon>Basidiomycota</taxon>
        <taxon>Pucciniomycotina</taxon>
        <taxon>Pucciniomycetes</taxon>
        <taxon>Pucciniales</taxon>
        <taxon>Pucciniaceae</taxon>
        <taxon>Puccinia</taxon>
    </lineage>
</organism>
<accession>A0A5B0Q8Z1</accession>
<keyword evidence="1" id="KW-0175">Coiled coil</keyword>
<name>A0A5B0Q8Z1_PUCGR</name>
<reference evidence="3 4" key="1">
    <citation type="submission" date="2019-05" db="EMBL/GenBank/DDBJ databases">
        <title>Emergence of the Ug99 lineage of the wheat stem rust pathogen through somatic hybridization.</title>
        <authorList>
            <person name="Li F."/>
            <person name="Upadhyaya N.M."/>
            <person name="Sperschneider J."/>
            <person name="Matny O."/>
            <person name="Nguyen-Phuc H."/>
            <person name="Mago R."/>
            <person name="Raley C."/>
            <person name="Miller M.E."/>
            <person name="Silverstein K.A.T."/>
            <person name="Henningsen E."/>
            <person name="Hirsch C.D."/>
            <person name="Visser B."/>
            <person name="Pretorius Z.A."/>
            <person name="Steffenson B.J."/>
            <person name="Schwessinger B."/>
            <person name="Dodds P.N."/>
            <person name="Figueroa M."/>
        </authorList>
    </citation>
    <scope>NUCLEOTIDE SEQUENCE [LARGE SCALE GENOMIC DNA]</scope>
    <source>
        <strain evidence="3 4">Ug99</strain>
    </source>
</reference>
<evidence type="ECO:0000313" key="4">
    <source>
        <dbReference type="Proteomes" id="UP000325313"/>
    </source>
</evidence>
<dbReference type="EMBL" id="VDEP01000304">
    <property type="protein sequence ID" value="KAA1109736.1"/>
    <property type="molecule type" value="Genomic_DNA"/>
</dbReference>
<dbReference type="OMA" id="FAMSECA"/>
<gene>
    <name evidence="3" type="ORF">PGTUg99_033422</name>
</gene>
<protein>
    <submittedName>
        <fullName evidence="3">Uncharacterized protein</fullName>
    </submittedName>
</protein>
<sequence>MSMNTHPIDFEAVVSAALAKQARDLENDRNLALQQQAEQFKHSLAEIQNQMRSLSAAANLPSGGSLATISDSATVSATQTSNNTMPITPTQSSASKGSKKPKGKSKEATPLRGVRATSEPVATVKKTPTSASKTPKSGRVRQVTPSPLNRKRHPAQLVTSDIPKQYKTTKNSVPAKVDPHLSREFHQRFTSAEQVENAITHADSPQIISQEDILSLRQGRSGRFKLGRGMANIDEMQILYVHVVFSKVGIRVWGPNLEESHDSLFNSACRITALNTFRQLASSGAYHYMNINTSCLNELSFLVNAYNHYVHYVMESRFKKEMKEIGKHGKDEKKKSIQKNRERLCKSRHAYAVANKFPERYIRILNNTLAHSDDEFSPEHNIYIIKTLRYHSNNANIFFRRLDVEMLKADQLSGKQGRKRVRKLPKAPMASTFTKPPIGLPLDFYHRGWIKSLKETDQRLIPDSESVAFLPDAKLSLLPTRVPDEKLGDQVFCAKFRDLLVEPYGLNFLNGNKSNSSDDDSADGDNDDIEVDEDDTDQNEEEVEAEESLFLDEGDYGELYGADESDVENGVDEEGDQEDMDDM</sequence>
<feature type="region of interest" description="Disordered" evidence="2">
    <location>
        <begin position="508"/>
        <end position="583"/>
    </location>
</feature>
<dbReference type="Proteomes" id="UP000325313">
    <property type="component" value="Unassembled WGS sequence"/>
</dbReference>